<dbReference type="Proteomes" id="UP000237481">
    <property type="component" value="Unassembled WGS sequence"/>
</dbReference>
<dbReference type="AlphaFoldDB" id="A0A2S4KZ98"/>
<organism evidence="2 3">
    <name type="scientific">Tolypocladium paradoxum</name>
    <dbReference type="NCBI Taxonomy" id="94208"/>
    <lineage>
        <taxon>Eukaryota</taxon>
        <taxon>Fungi</taxon>
        <taxon>Dikarya</taxon>
        <taxon>Ascomycota</taxon>
        <taxon>Pezizomycotina</taxon>
        <taxon>Sordariomycetes</taxon>
        <taxon>Hypocreomycetidae</taxon>
        <taxon>Hypocreales</taxon>
        <taxon>Ophiocordycipitaceae</taxon>
        <taxon>Tolypocladium</taxon>
    </lineage>
</organism>
<protein>
    <submittedName>
        <fullName evidence="2">Uncharacterized protein</fullName>
    </submittedName>
</protein>
<sequence length="190" mass="20785">MVDVEAGIHARDQAVGLIGGKKRSTQLGVLDMVDRRPGHDGGRRSRSKSSGGHVEKRILVTSEVATTKPSSATCLRVPWRQSRTWPGGAHDVENPIVVFAHLREEAGGEVAFSVLAMNDELGYPADLPSCQDERLSAPEPVPAGRRPGLLRHRHGAEYIRKLRLVLASQSMNNSSVTDSHEYDDSFHIVH</sequence>
<evidence type="ECO:0000313" key="3">
    <source>
        <dbReference type="Proteomes" id="UP000237481"/>
    </source>
</evidence>
<feature type="compositionally biased region" description="Basic and acidic residues" evidence="1">
    <location>
        <begin position="32"/>
        <end position="43"/>
    </location>
</feature>
<comment type="caution">
    <text evidence="2">The sequence shown here is derived from an EMBL/GenBank/DDBJ whole genome shotgun (WGS) entry which is preliminary data.</text>
</comment>
<dbReference type="EMBL" id="PKSG01000436">
    <property type="protein sequence ID" value="POR35499.1"/>
    <property type="molecule type" value="Genomic_DNA"/>
</dbReference>
<name>A0A2S4KZ98_9HYPO</name>
<feature type="region of interest" description="Disordered" evidence="1">
    <location>
        <begin position="32"/>
        <end position="54"/>
    </location>
</feature>
<keyword evidence="3" id="KW-1185">Reference proteome</keyword>
<evidence type="ECO:0000256" key="1">
    <source>
        <dbReference type="SAM" id="MobiDB-lite"/>
    </source>
</evidence>
<gene>
    <name evidence="2" type="ORF">TPAR_04324</name>
</gene>
<evidence type="ECO:0000313" key="2">
    <source>
        <dbReference type="EMBL" id="POR35499.1"/>
    </source>
</evidence>
<accession>A0A2S4KZ98</accession>
<proteinExistence type="predicted"/>
<reference evidence="2 3" key="1">
    <citation type="submission" date="2018-01" db="EMBL/GenBank/DDBJ databases">
        <title>Harnessing the power of phylogenomics to disentangle the directionality and signatures of interkingdom host jumping in the parasitic fungal genus Tolypocladium.</title>
        <authorList>
            <person name="Quandt C.A."/>
            <person name="Patterson W."/>
            <person name="Spatafora J.W."/>
        </authorList>
    </citation>
    <scope>NUCLEOTIDE SEQUENCE [LARGE SCALE GENOMIC DNA]</scope>
    <source>
        <strain evidence="2 3">NRBC 100945</strain>
    </source>
</reference>